<dbReference type="AlphaFoldDB" id="E1YJU3"/>
<evidence type="ECO:0000313" key="1">
    <source>
        <dbReference type="EMBL" id="CBX31547.1"/>
    </source>
</evidence>
<proteinExistence type="predicted"/>
<protein>
    <submittedName>
        <fullName evidence="1">Uncharacterized protein</fullName>
    </submittedName>
</protein>
<organism evidence="1">
    <name type="scientific">uncultured Desulfobacterium sp</name>
    <dbReference type="NCBI Taxonomy" id="201089"/>
    <lineage>
        <taxon>Bacteria</taxon>
        <taxon>Pseudomonadati</taxon>
        <taxon>Thermodesulfobacteriota</taxon>
        <taxon>Desulfobacteria</taxon>
        <taxon>Desulfobacterales</taxon>
        <taxon>Desulfobacteriaceae</taxon>
        <taxon>Desulfobacterium</taxon>
        <taxon>environmental samples</taxon>
    </lineage>
</organism>
<dbReference type="EMBL" id="FR695877">
    <property type="protein sequence ID" value="CBX31547.1"/>
    <property type="molecule type" value="Genomic_DNA"/>
</dbReference>
<accession>E1YJU3</accession>
<name>E1YJU3_9BACT</name>
<gene>
    <name evidence="1" type="ORF">N47_E50590</name>
</gene>
<sequence length="66" mass="7560">MVKLDEIILQMKQNPKGVRFIDLCKVCDHFFGTNKGQANYGKGKHWRRILIILVIQPTEYGKTGGL</sequence>
<reference evidence="1" key="1">
    <citation type="journal article" date="2011" name="Environ. Microbiol.">
        <title>Genomic insights into the metabolic potential of the polycyclic aromatic hydrocarbon degrading sulfate-reducing Deltaproteobacterium N47.</title>
        <authorList>
            <person name="Bergmann F."/>
            <person name="Selesi D."/>
            <person name="Weinmaier T."/>
            <person name="Tischler P."/>
            <person name="Rattei T."/>
            <person name="Meckenstock R.U."/>
        </authorList>
    </citation>
    <scope>NUCLEOTIDE SEQUENCE</scope>
</reference>